<evidence type="ECO:0000256" key="1">
    <source>
        <dbReference type="SAM" id="Phobius"/>
    </source>
</evidence>
<dbReference type="Proteomes" id="UP001596113">
    <property type="component" value="Unassembled WGS sequence"/>
</dbReference>
<organism evidence="2 3">
    <name type="scientific">Cohnella soli</name>
    <dbReference type="NCBI Taxonomy" id="425005"/>
    <lineage>
        <taxon>Bacteria</taxon>
        <taxon>Bacillati</taxon>
        <taxon>Bacillota</taxon>
        <taxon>Bacilli</taxon>
        <taxon>Bacillales</taxon>
        <taxon>Paenibacillaceae</taxon>
        <taxon>Cohnella</taxon>
    </lineage>
</organism>
<name>A0ABW0I0D2_9BACL</name>
<dbReference type="RefSeq" id="WP_378138833.1">
    <property type="nucleotide sequence ID" value="NZ_JBHSMI010000059.1"/>
</dbReference>
<keyword evidence="1" id="KW-0472">Membrane</keyword>
<evidence type="ECO:0000313" key="2">
    <source>
        <dbReference type="EMBL" id="MFC5406734.1"/>
    </source>
</evidence>
<comment type="caution">
    <text evidence="2">The sequence shown here is derived from an EMBL/GenBank/DDBJ whole genome shotgun (WGS) entry which is preliminary data.</text>
</comment>
<gene>
    <name evidence="2" type="ORF">ACFPOF_28725</name>
</gene>
<feature type="transmembrane region" description="Helical" evidence="1">
    <location>
        <begin position="30"/>
        <end position="48"/>
    </location>
</feature>
<dbReference type="EMBL" id="JBHSMI010000059">
    <property type="protein sequence ID" value="MFC5406734.1"/>
    <property type="molecule type" value="Genomic_DNA"/>
</dbReference>
<evidence type="ECO:0008006" key="4">
    <source>
        <dbReference type="Google" id="ProtNLM"/>
    </source>
</evidence>
<feature type="transmembrane region" description="Helical" evidence="1">
    <location>
        <begin position="54"/>
        <end position="80"/>
    </location>
</feature>
<keyword evidence="1" id="KW-0812">Transmembrane</keyword>
<accession>A0ABW0I0D2</accession>
<reference evidence="3" key="1">
    <citation type="journal article" date="2019" name="Int. J. Syst. Evol. Microbiol.">
        <title>The Global Catalogue of Microorganisms (GCM) 10K type strain sequencing project: providing services to taxonomists for standard genome sequencing and annotation.</title>
        <authorList>
            <consortium name="The Broad Institute Genomics Platform"/>
            <consortium name="The Broad Institute Genome Sequencing Center for Infectious Disease"/>
            <person name="Wu L."/>
            <person name="Ma J."/>
        </authorList>
    </citation>
    <scope>NUCLEOTIDE SEQUENCE [LARGE SCALE GENOMIC DNA]</scope>
    <source>
        <strain evidence="3">CGMCC 1.18575</strain>
    </source>
</reference>
<protein>
    <recommendedName>
        <fullName evidence="4">YcxB family protein</fullName>
    </recommendedName>
</protein>
<keyword evidence="1" id="KW-1133">Transmembrane helix</keyword>
<evidence type="ECO:0000313" key="3">
    <source>
        <dbReference type="Proteomes" id="UP001596113"/>
    </source>
</evidence>
<keyword evidence="3" id="KW-1185">Reference proteome</keyword>
<sequence>MEINQVTRRLSYSYLSILEAKVRNFLRKSIFLYLIASFFMFNGMNQVMQVNNKVLFFLSIYIALLIFSVMVIIISSYFLLQKRKNFGLVVSFMEGHILVSDETTGNKVERDWNWIKKVELLKESYYFDINVKHKEVIILRRTNLSEEEDRKLQEWIKLNSKLIV</sequence>
<proteinExistence type="predicted"/>